<dbReference type="SUPFAM" id="SSF55785">
    <property type="entry name" value="PYP-like sensor domain (PAS domain)"/>
    <property type="match status" value="5"/>
</dbReference>
<dbReference type="Proteomes" id="UP000183255">
    <property type="component" value="Unassembled WGS sequence"/>
</dbReference>
<dbReference type="SMART" id="SM00267">
    <property type="entry name" value="GGDEF"/>
    <property type="match status" value="1"/>
</dbReference>
<dbReference type="CDD" id="cd01949">
    <property type="entry name" value="GGDEF"/>
    <property type="match status" value="1"/>
</dbReference>
<evidence type="ECO:0000259" key="5">
    <source>
        <dbReference type="PROSITE" id="PS51832"/>
    </source>
</evidence>
<dbReference type="SUPFAM" id="SSF109604">
    <property type="entry name" value="HD-domain/PDEase-like"/>
    <property type="match status" value="1"/>
</dbReference>
<dbReference type="PROSITE" id="PS50112">
    <property type="entry name" value="PAS"/>
    <property type="match status" value="4"/>
</dbReference>
<dbReference type="InterPro" id="IPR000700">
    <property type="entry name" value="PAS-assoc_C"/>
</dbReference>
<feature type="domain" description="HD-GYP" evidence="5">
    <location>
        <begin position="832"/>
        <end position="1019"/>
    </location>
</feature>
<dbReference type="PROSITE" id="PS50113">
    <property type="entry name" value="PAC"/>
    <property type="match status" value="3"/>
</dbReference>
<dbReference type="Pfam" id="PF08448">
    <property type="entry name" value="PAS_4"/>
    <property type="match status" value="1"/>
</dbReference>
<dbReference type="Pfam" id="PF00989">
    <property type="entry name" value="PAS"/>
    <property type="match status" value="2"/>
</dbReference>
<dbReference type="Pfam" id="PF13487">
    <property type="entry name" value="HD_5"/>
    <property type="match status" value="1"/>
</dbReference>
<feature type="domain" description="GGDEF" evidence="3">
    <location>
        <begin position="711"/>
        <end position="841"/>
    </location>
</feature>
<dbReference type="InterPro" id="IPR013767">
    <property type="entry name" value="PAS_fold"/>
</dbReference>
<dbReference type="InterPro" id="IPR035965">
    <property type="entry name" value="PAS-like_dom_sf"/>
</dbReference>
<dbReference type="Gene3D" id="3.30.70.270">
    <property type="match status" value="1"/>
</dbReference>
<dbReference type="InterPro" id="IPR013656">
    <property type="entry name" value="PAS_4"/>
</dbReference>
<dbReference type="PANTHER" id="PTHR44757:SF4">
    <property type="entry name" value="DIGUANYLATE CYCLASE DGCE-RELATED"/>
    <property type="match status" value="1"/>
</dbReference>
<dbReference type="Pfam" id="PF13426">
    <property type="entry name" value="PAS_9"/>
    <property type="match status" value="2"/>
</dbReference>
<evidence type="ECO:0000259" key="3">
    <source>
        <dbReference type="PROSITE" id="PS50887"/>
    </source>
</evidence>
<dbReference type="GO" id="GO:0006355">
    <property type="term" value="P:regulation of DNA-templated transcription"/>
    <property type="evidence" value="ECO:0007669"/>
    <property type="project" value="InterPro"/>
</dbReference>
<gene>
    <name evidence="6" type="ORF">SAMN05421804_102361</name>
</gene>
<organism evidence="6 7">
    <name type="scientific">Proteiniclasticum ruminis</name>
    <dbReference type="NCBI Taxonomy" id="398199"/>
    <lineage>
        <taxon>Bacteria</taxon>
        <taxon>Bacillati</taxon>
        <taxon>Bacillota</taxon>
        <taxon>Clostridia</taxon>
        <taxon>Eubacteriales</taxon>
        <taxon>Clostridiaceae</taxon>
        <taxon>Proteiniclasticum</taxon>
    </lineage>
</organism>
<dbReference type="InterPro" id="IPR043128">
    <property type="entry name" value="Rev_trsase/Diguanyl_cyclase"/>
</dbReference>
<dbReference type="InterPro" id="IPR006674">
    <property type="entry name" value="HD_domain"/>
</dbReference>
<dbReference type="NCBIfam" id="TIGR00229">
    <property type="entry name" value="sensory_box"/>
    <property type="match status" value="5"/>
</dbReference>
<dbReference type="InterPro" id="IPR001610">
    <property type="entry name" value="PAC"/>
</dbReference>
<feature type="domain" description="PAC" evidence="2">
    <location>
        <begin position="234"/>
        <end position="286"/>
    </location>
</feature>
<dbReference type="Pfam" id="PF00990">
    <property type="entry name" value="GGDEF"/>
    <property type="match status" value="1"/>
</dbReference>
<dbReference type="Gene3D" id="1.10.3210.10">
    <property type="entry name" value="Hypothetical protein af1432"/>
    <property type="match status" value="1"/>
</dbReference>
<dbReference type="InterPro" id="IPR037522">
    <property type="entry name" value="HD_GYP_dom"/>
</dbReference>
<dbReference type="SMART" id="SM00471">
    <property type="entry name" value="HDc"/>
    <property type="match status" value="1"/>
</dbReference>
<feature type="domain" description="PAC" evidence="2">
    <location>
        <begin position="630"/>
        <end position="682"/>
    </location>
</feature>
<dbReference type="InterPro" id="IPR000014">
    <property type="entry name" value="PAS"/>
</dbReference>
<evidence type="ECO:0000259" key="2">
    <source>
        <dbReference type="PROSITE" id="PS50113"/>
    </source>
</evidence>
<reference evidence="6 7" key="1">
    <citation type="submission" date="2016-10" db="EMBL/GenBank/DDBJ databases">
        <authorList>
            <person name="de Groot N.N."/>
        </authorList>
    </citation>
    <scope>NUCLEOTIDE SEQUENCE [LARGE SCALE GENOMIC DNA]</scope>
    <source>
        <strain evidence="6 7">CGMCC 1.5058</strain>
    </source>
</reference>
<dbReference type="SMART" id="SM00086">
    <property type="entry name" value="PAC"/>
    <property type="match status" value="4"/>
</dbReference>
<protein>
    <submittedName>
        <fullName evidence="6">PAS domain S-box-containing protein/diguanylate cyclase (GGDEF) domain-containing protein/HDIG domain-containing protein</fullName>
    </submittedName>
</protein>
<accession>A0A1G8KND3</accession>
<sequence length="1019" mass="116627">MENRDGLPIDWKCMMDYSSAMIQSIDLQGNFLYYNDAFRKTLGYTDNEMKYLNVWKLLSPSSRRTYEEVLQLVKEGKEPGERELTFVSASGGEVVLSGLISISKSTTGEIYGTTEFYRVYAYVDAPFYIDKSFRKEHDAQKSLDYPHGNYDGNMVLGLADLNSPVNRFLDSIYDLVFFKDIHGVYRGCNKNFAELLNLPKEQILGRNDYDLYTDEIADIFVSKDQQIFKDLTPRKNEEWNTRNDGSRNYIETLKTPYFGPNNQLMGVLGVSRDITERKLAEERLEENERLLDIYFTQSLSGKFFMMLDHPVKWRQENHDSALKEIYHNLKMNRINPAMVSLYGISEDALLENTIVKEVFTDIEEGKDHWLSLLHKGHHQMVLEKKKKSGETLYISSDYTCLYDSYGQVLGFFGNQRDITKEIHAEEERKTRELYLQKILETATDGYYAVNEKLIIIDVNEAYCRMSGYTKEELIGSSIFIHTVKEEEEGVLERTKKILETGSALFESRHQKKDGTAFDVEISVSVLSDPDTIFINFIRDITERKQLESYFLIEKDLFKNTIHSAADAVISTDDHGIVIIMNSMAEQMTGWNQDEAYGKKLEEILHVEDRNGNPIGDIAKDCISRSETVEFSQDHRIVAKNGSAVFVELSASPISGSGSETIGAVVMFKDVTRRRAEMKNIEDLSFRDALTGLYNRRFLNETIASKEELLGLPLTIMVVDVNGLKLTNDAFGHSVGDALLQAVGRICKEVTRPGDIICRTGGDEFVILLPNSDRAQAKALKDRIVSVASKTHVESMHVSLAIGYSVMRHSEEHFDDLFAEADNNMYRNKLRYGKTVKKRTMEKLVQKLNTKHPEVINHAKEVSNYAIKLAQVIGLEENELENIRLAANYHDIGKVMVPKELLKKKEKLTDKEVSQVRKHAELGYQLLKEVDEYKHIAEVVLSHHEWWNGTGYPQNLKGYDIPRAARIISVADAYETMTGKHSYRKPLSKEDAVKELRNFSGIQFDPDLVELFIQKVLNEI</sequence>
<feature type="domain" description="PAS" evidence="1">
    <location>
        <begin position="161"/>
        <end position="215"/>
    </location>
</feature>
<proteinExistence type="predicted"/>
<feature type="domain" description="PAS" evidence="1">
    <location>
        <begin position="553"/>
        <end position="610"/>
    </location>
</feature>
<dbReference type="PANTHER" id="PTHR44757">
    <property type="entry name" value="DIGUANYLATE CYCLASE DGCP"/>
    <property type="match status" value="1"/>
</dbReference>
<evidence type="ECO:0000259" key="4">
    <source>
        <dbReference type="PROSITE" id="PS51831"/>
    </source>
</evidence>
<dbReference type="NCBIfam" id="TIGR00277">
    <property type="entry name" value="HDIG"/>
    <property type="match status" value="1"/>
</dbReference>
<evidence type="ECO:0000313" key="6">
    <source>
        <dbReference type="EMBL" id="SDI44420.1"/>
    </source>
</evidence>
<dbReference type="PROSITE" id="PS51832">
    <property type="entry name" value="HD_GYP"/>
    <property type="match status" value="1"/>
</dbReference>
<feature type="domain" description="HD" evidence="4">
    <location>
        <begin position="854"/>
        <end position="976"/>
    </location>
</feature>
<dbReference type="NCBIfam" id="TIGR00254">
    <property type="entry name" value="GGDEF"/>
    <property type="match status" value="1"/>
</dbReference>
<dbReference type="Gene3D" id="3.30.450.20">
    <property type="entry name" value="PAS domain"/>
    <property type="match status" value="5"/>
</dbReference>
<dbReference type="RefSeq" id="WP_031577904.1">
    <property type="nucleotide sequence ID" value="NZ_FNDZ01000002.1"/>
</dbReference>
<dbReference type="EMBL" id="FNDZ01000002">
    <property type="protein sequence ID" value="SDI44420.1"/>
    <property type="molecule type" value="Genomic_DNA"/>
</dbReference>
<evidence type="ECO:0000313" key="7">
    <source>
        <dbReference type="Proteomes" id="UP000183255"/>
    </source>
</evidence>
<dbReference type="AlphaFoldDB" id="A0A1G8KND3"/>
<dbReference type="InterPro" id="IPR029787">
    <property type="entry name" value="Nucleotide_cyclase"/>
</dbReference>
<feature type="domain" description="PAC" evidence="2">
    <location>
        <begin position="376"/>
        <end position="430"/>
    </location>
</feature>
<dbReference type="InterPro" id="IPR000160">
    <property type="entry name" value="GGDEF_dom"/>
</dbReference>
<feature type="domain" description="PAS" evidence="1">
    <location>
        <begin position="431"/>
        <end position="501"/>
    </location>
</feature>
<dbReference type="PROSITE" id="PS50887">
    <property type="entry name" value="GGDEF"/>
    <property type="match status" value="1"/>
</dbReference>
<dbReference type="InterPro" id="IPR006675">
    <property type="entry name" value="HDIG_dom"/>
</dbReference>
<dbReference type="CDD" id="cd00077">
    <property type="entry name" value="HDc"/>
    <property type="match status" value="1"/>
</dbReference>
<dbReference type="InterPro" id="IPR052155">
    <property type="entry name" value="Biofilm_reg_signaling"/>
</dbReference>
<name>A0A1G8KND3_9CLOT</name>
<dbReference type="SMART" id="SM00091">
    <property type="entry name" value="PAS"/>
    <property type="match status" value="4"/>
</dbReference>
<feature type="domain" description="PAS" evidence="1">
    <location>
        <begin position="14"/>
        <end position="77"/>
    </location>
</feature>
<dbReference type="SUPFAM" id="SSF55073">
    <property type="entry name" value="Nucleotide cyclase"/>
    <property type="match status" value="1"/>
</dbReference>
<dbReference type="PROSITE" id="PS51831">
    <property type="entry name" value="HD"/>
    <property type="match status" value="1"/>
</dbReference>
<dbReference type="InterPro" id="IPR003607">
    <property type="entry name" value="HD/PDEase_dom"/>
</dbReference>
<evidence type="ECO:0000259" key="1">
    <source>
        <dbReference type="PROSITE" id="PS50112"/>
    </source>
</evidence>
<dbReference type="CDD" id="cd00130">
    <property type="entry name" value="PAS"/>
    <property type="match status" value="4"/>
</dbReference>